<keyword evidence="1" id="KW-0732">Signal</keyword>
<dbReference type="InterPro" id="IPR013519">
    <property type="entry name" value="Int_alpha_beta-p"/>
</dbReference>
<proteinExistence type="predicted"/>
<protein>
    <recommendedName>
        <fullName evidence="6">VCBS repeat-containing protein</fullName>
    </recommendedName>
</protein>
<dbReference type="PRINTS" id="PR01185">
    <property type="entry name" value="INTEGRINA"/>
</dbReference>
<sequence length="256" mass="25394">MLFQPRLPELQALANAAARLIAAAGGTPSEIAALTIDDLKLLGVKGVTVDNLPAVIAAIGKTTPDTAVDTVDEIQTVATTAQTAAANALAKISNLAGTDKADANTPSLDDYTAAGVTGGFVINGSSNTKLNVLSASNAGDVNGDGLQDLIIGSSDGTTGGSTYVVFGKTDNTAISIDDITNGTGGFKITGPVSAGVTLGVSVSSAGDLNGDGLSDLIVGTATSTNAARPAGAAYVIYGKAPAQTMWSWVPALWTRA</sequence>
<dbReference type="RefSeq" id="WP_117178033.1">
    <property type="nucleotide sequence ID" value="NZ_QFZK01000008.1"/>
</dbReference>
<evidence type="ECO:0008006" key="6">
    <source>
        <dbReference type="Google" id="ProtNLM"/>
    </source>
</evidence>
<dbReference type="InterPro" id="IPR028994">
    <property type="entry name" value="Integrin_alpha_N"/>
</dbReference>
<evidence type="ECO:0000256" key="3">
    <source>
        <dbReference type="ARBA" id="ARBA00023180"/>
    </source>
</evidence>
<dbReference type="InterPro" id="IPR000413">
    <property type="entry name" value="Integrin_alpha"/>
</dbReference>
<keyword evidence="2" id="KW-0677">Repeat</keyword>
<dbReference type="SUPFAM" id="SSF69318">
    <property type="entry name" value="Integrin alpha N-terminal domain"/>
    <property type="match status" value="1"/>
</dbReference>
<keyword evidence="3" id="KW-0325">Glycoprotein</keyword>
<dbReference type="GO" id="GO:0007155">
    <property type="term" value="P:cell adhesion"/>
    <property type="evidence" value="ECO:0007669"/>
    <property type="project" value="InterPro"/>
</dbReference>
<accession>A0A3E1RAK8</accession>
<evidence type="ECO:0000313" key="5">
    <source>
        <dbReference type="Proteomes" id="UP000260665"/>
    </source>
</evidence>
<dbReference type="PROSITE" id="PS51470">
    <property type="entry name" value="FG_GAP"/>
    <property type="match status" value="1"/>
</dbReference>
<dbReference type="InterPro" id="IPR013517">
    <property type="entry name" value="FG-GAP"/>
</dbReference>
<name>A0A3E1RAK8_9BURK</name>
<keyword evidence="5" id="KW-1185">Reference proteome</keyword>
<dbReference type="Proteomes" id="UP000260665">
    <property type="component" value="Unassembled WGS sequence"/>
</dbReference>
<dbReference type="OrthoDB" id="8863471at2"/>
<dbReference type="EMBL" id="QFZK01000008">
    <property type="protein sequence ID" value="RFO96303.1"/>
    <property type="molecule type" value="Genomic_DNA"/>
</dbReference>
<dbReference type="GO" id="GO:0008305">
    <property type="term" value="C:integrin complex"/>
    <property type="evidence" value="ECO:0007669"/>
    <property type="project" value="InterPro"/>
</dbReference>
<dbReference type="SMART" id="SM00191">
    <property type="entry name" value="Int_alpha"/>
    <property type="match status" value="2"/>
</dbReference>
<comment type="caution">
    <text evidence="4">The sequence shown here is derived from an EMBL/GenBank/DDBJ whole genome shotgun (WGS) entry which is preliminary data.</text>
</comment>
<evidence type="ECO:0000256" key="2">
    <source>
        <dbReference type="ARBA" id="ARBA00022737"/>
    </source>
</evidence>
<reference evidence="4 5" key="1">
    <citation type="submission" date="2018-05" db="EMBL/GenBank/DDBJ databases">
        <title>Rhodoferax soyangensis sp.nov., isolated from an oligotrophic freshwater lake.</title>
        <authorList>
            <person name="Park M."/>
        </authorList>
    </citation>
    <scope>NUCLEOTIDE SEQUENCE [LARGE SCALE GENOMIC DNA]</scope>
    <source>
        <strain evidence="4 5">IMCC26218</strain>
    </source>
</reference>
<evidence type="ECO:0000256" key="1">
    <source>
        <dbReference type="ARBA" id="ARBA00022729"/>
    </source>
</evidence>
<dbReference type="Pfam" id="PF01839">
    <property type="entry name" value="FG-GAP"/>
    <property type="match status" value="2"/>
</dbReference>
<gene>
    <name evidence="4" type="ORF">DIC66_13400</name>
</gene>
<organism evidence="4 5">
    <name type="scientific">Rhodoferax lacus</name>
    <dbReference type="NCBI Taxonomy" id="2184758"/>
    <lineage>
        <taxon>Bacteria</taxon>
        <taxon>Pseudomonadati</taxon>
        <taxon>Pseudomonadota</taxon>
        <taxon>Betaproteobacteria</taxon>
        <taxon>Burkholderiales</taxon>
        <taxon>Comamonadaceae</taxon>
        <taxon>Rhodoferax</taxon>
    </lineage>
</organism>
<dbReference type="Gene3D" id="2.130.10.130">
    <property type="entry name" value="Integrin alpha, N-terminal"/>
    <property type="match status" value="1"/>
</dbReference>
<dbReference type="AlphaFoldDB" id="A0A3E1RAK8"/>
<evidence type="ECO:0000313" key="4">
    <source>
        <dbReference type="EMBL" id="RFO96303.1"/>
    </source>
</evidence>